<name>A0ABS2DCC2_9BACI</name>
<evidence type="ECO:0000256" key="2">
    <source>
        <dbReference type="ARBA" id="ARBA00022475"/>
    </source>
</evidence>
<feature type="transmembrane region" description="Helical" evidence="6">
    <location>
        <begin position="52"/>
        <end position="74"/>
    </location>
</feature>
<evidence type="ECO:0000256" key="1">
    <source>
        <dbReference type="ARBA" id="ARBA00004651"/>
    </source>
</evidence>
<feature type="transmembrane region" description="Helical" evidence="6">
    <location>
        <begin position="387"/>
        <end position="408"/>
    </location>
</feature>
<dbReference type="InterPro" id="IPR024923">
    <property type="entry name" value="PG_synth_SpoVB"/>
</dbReference>
<dbReference type="PANTHER" id="PTHR30250:SF29">
    <property type="entry name" value="POLYSACCHARIDE BIOSYNTHESIS PROTEIN C-TERMINAL DOMAIN-CONTAINING PROTEIN"/>
    <property type="match status" value="1"/>
</dbReference>
<evidence type="ECO:0000313" key="8">
    <source>
        <dbReference type="Proteomes" id="UP001518925"/>
    </source>
</evidence>
<dbReference type="CDD" id="cd13124">
    <property type="entry name" value="MATE_SpoVB_like"/>
    <property type="match status" value="1"/>
</dbReference>
<feature type="transmembrane region" description="Helical" evidence="6">
    <location>
        <begin position="167"/>
        <end position="185"/>
    </location>
</feature>
<evidence type="ECO:0000256" key="3">
    <source>
        <dbReference type="ARBA" id="ARBA00022692"/>
    </source>
</evidence>
<keyword evidence="3 6" id="KW-0812">Transmembrane</keyword>
<feature type="transmembrane region" description="Helical" evidence="6">
    <location>
        <begin position="454"/>
        <end position="472"/>
    </location>
</feature>
<feature type="transmembrane region" description="Helical" evidence="6">
    <location>
        <begin position="86"/>
        <end position="109"/>
    </location>
</feature>
<keyword evidence="8" id="KW-1185">Reference proteome</keyword>
<dbReference type="RefSeq" id="WP_204201511.1">
    <property type="nucleotide sequence ID" value="NZ_JAFELM010000001.1"/>
</dbReference>
<evidence type="ECO:0000256" key="5">
    <source>
        <dbReference type="ARBA" id="ARBA00023136"/>
    </source>
</evidence>
<comment type="subcellular location">
    <subcellularLocation>
        <location evidence="1">Cell membrane</location>
        <topology evidence="1">Multi-pass membrane protein</topology>
    </subcellularLocation>
</comment>
<feature type="transmembrane region" description="Helical" evidence="6">
    <location>
        <begin position="353"/>
        <end position="375"/>
    </location>
</feature>
<keyword evidence="5 6" id="KW-0472">Membrane</keyword>
<protein>
    <submittedName>
        <fullName evidence="7">Oligosaccharide flippase family protein</fullName>
    </submittedName>
</protein>
<dbReference type="Pfam" id="PF01943">
    <property type="entry name" value="Polysacc_synt"/>
    <property type="match status" value="1"/>
</dbReference>
<evidence type="ECO:0000256" key="6">
    <source>
        <dbReference type="SAM" id="Phobius"/>
    </source>
</evidence>
<dbReference type="PANTHER" id="PTHR30250">
    <property type="entry name" value="PST FAMILY PREDICTED COLANIC ACID TRANSPORTER"/>
    <property type="match status" value="1"/>
</dbReference>
<feature type="transmembrane region" description="Helical" evidence="6">
    <location>
        <begin position="129"/>
        <end position="146"/>
    </location>
</feature>
<proteinExistence type="predicted"/>
<reference evidence="7 8" key="1">
    <citation type="submission" date="2021-02" db="EMBL/GenBank/DDBJ databases">
        <title>Bacillus sp. RD4P76, an endophyte from a halophyte.</title>
        <authorList>
            <person name="Sun J.-Q."/>
        </authorList>
    </citation>
    <scope>NUCLEOTIDE SEQUENCE [LARGE SCALE GENOMIC DNA]</scope>
    <source>
        <strain evidence="7 8">RD4P76</strain>
    </source>
</reference>
<dbReference type="InterPro" id="IPR050833">
    <property type="entry name" value="Poly_Biosynth_Transport"/>
</dbReference>
<dbReference type="Proteomes" id="UP001518925">
    <property type="component" value="Unassembled WGS sequence"/>
</dbReference>
<gene>
    <name evidence="7" type="ORF">JR050_00135</name>
</gene>
<feature type="transmembrane region" description="Helical" evidence="6">
    <location>
        <begin position="290"/>
        <end position="307"/>
    </location>
</feature>
<feature type="transmembrane region" description="Helical" evidence="6">
    <location>
        <begin position="12"/>
        <end position="32"/>
    </location>
</feature>
<comment type="caution">
    <text evidence="7">The sequence shown here is derived from an EMBL/GenBank/DDBJ whole genome shotgun (WGS) entry which is preliminary data.</text>
</comment>
<sequence>MQGLHTKKHTFIQGALLLTFAGILTKILSAVYRVPYQNIAGDIGFYIYQQVYPFYGIAIALSLNGFPIVISKIISEQKGTNKNEQFTLIYSFLTLFFFGFISFFLIFVFASPLASLMGDSLLIEPIKMVSFSFLLLPFISIFRGYFQGYEYMLPTALSQISEQFIRVSSILILAFVLVKAGYDYYVIGTGAVIGSIIGGVAGLIVLLFFRKKLMHHFSWKHYKDAFQMKNVRAFPFKKVVLSSITISTTGLTLVLLQLVDSFTLYSLLVQSGVDATEAKFAKGVFDRGQPLIQLGVVLATSLSLTLVPTISSAVKRNKHEDILKMSRLSLKISVVIGTGASLGLLSIMKYTNFMLFTNMVGSTVLSVLSLSVLLLSISLTASAVLQGLGYVTHTALIVLVGFFIKVIVNQLLIPHYGTMGAAISSVIAIGVILLTTLVFLVKKLNTKNLITYRFVLKTLIAGLGMIITIKLYELIYFQLLVDEVTRLSSSVYALSAVLVGGALFIGLTYQLKIIHKDEIIGWKRKKEEEM</sequence>
<organism evidence="7 8">
    <name type="scientific">Bacillus suaedaesalsae</name>
    <dbReference type="NCBI Taxonomy" id="2810349"/>
    <lineage>
        <taxon>Bacteria</taxon>
        <taxon>Bacillati</taxon>
        <taxon>Bacillota</taxon>
        <taxon>Bacilli</taxon>
        <taxon>Bacillales</taxon>
        <taxon>Bacillaceae</taxon>
        <taxon>Bacillus</taxon>
    </lineage>
</organism>
<dbReference type="EMBL" id="JAFELM010000001">
    <property type="protein sequence ID" value="MBM6616099.1"/>
    <property type="molecule type" value="Genomic_DNA"/>
</dbReference>
<evidence type="ECO:0000313" key="7">
    <source>
        <dbReference type="EMBL" id="MBM6616099.1"/>
    </source>
</evidence>
<feature type="transmembrane region" description="Helical" evidence="6">
    <location>
        <begin position="492"/>
        <end position="514"/>
    </location>
</feature>
<dbReference type="InterPro" id="IPR002797">
    <property type="entry name" value="Polysacc_synth"/>
</dbReference>
<keyword evidence="4 6" id="KW-1133">Transmembrane helix</keyword>
<evidence type="ECO:0000256" key="4">
    <source>
        <dbReference type="ARBA" id="ARBA00022989"/>
    </source>
</evidence>
<accession>A0ABS2DCC2</accession>
<dbReference type="PIRSF" id="PIRSF038958">
    <property type="entry name" value="PG_synth_SpoVB"/>
    <property type="match status" value="1"/>
</dbReference>
<feature type="transmembrane region" description="Helical" evidence="6">
    <location>
        <begin position="420"/>
        <end position="442"/>
    </location>
</feature>
<feature type="transmembrane region" description="Helical" evidence="6">
    <location>
        <begin position="191"/>
        <end position="209"/>
    </location>
</feature>
<feature type="transmembrane region" description="Helical" evidence="6">
    <location>
        <begin position="328"/>
        <end position="347"/>
    </location>
</feature>
<feature type="transmembrane region" description="Helical" evidence="6">
    <location>
        <begin position="239"/>
        <end position="259"/>
    </location>
</feature>
<keyword evidence="2" id="KW-1003">Cell membrane</keyword>